<protein>
    <submittedName>
        <fullName evidence="8">DUF4163 domain-containing protein</fullName>
    </submittedName>
</protein>
<dbReference type="SUPFAM" id="SSF141066">
    <property type="entry name" value="ICP-like"/>
    <property type="match status" value="1"/>
</dbReference>
<dbReference type="EMBL" id="CP047591">
    <property type="protein sequence ID" value="QHI73484.1"/>
    <property type="molecule type" value="Genomic_DNA"/>
</dbReference>
<dbReference type="InterPro" id="IPR036582">
    <property type="entry name" value="Mao_N_sf"/>
</dbReference>
<keyword evidence="3" id="KW-0732">Signal</keyword>
<feature type="chain" id="PRO_5038436002" evidence="3">
    <location>
        <begin position="25"/>
        <end position="454"/>
    </location>
</feature>
<dbReference type="Gene3D" id="3.30.457.10">
    <property type="entry name" value="Copper amine oxidase-like, N-terminal domain"/>
    <property type="match status" value="1"/>
</dbReference>
<evidence type="ECO:0000259" key="7">
    <source>
        <dbReference type="Pfam" id="PF13739"/>
    </source>
</evidence>
<feature type="domain" description="Proteinase inhibitor I42 chagasin" evidence="5">
    <location>
        <begin position="364"/>
        <end position="451"/>
    </location>
</feature>
<dbReference type="InterPro" id="IPR018990">
    <property type="entry name" value="Prot_inh_I42_chagasin"/>
</dbReference>
<reference evidence="8 9" key="1">
    <citation type="submission" date="2020-01" db="EMBL/GenBank/DDBJ databases">
        <title>Genomic analysis of Aminipila sp. CBA3637.</title>
        <authorList>
            <person name="Kim Y.B."/>
            <person name="Roh S.W."/>
        </authorList>
    </citation>
    <scope>NUCLEOTIDE SEQUENCE [LARGE SCALE GENOMIC DNA]</scope>
    <source>
        <strain evidence="8 9">CBA3637</strain>
    </source>
</reference>
<dbReference type="AlphaFoldDB" id="A0A6P1MLC9"/>
<organism evidence="8 9">
    <name type="scientific">Aminipila terrae</name>
    <dbReference type="NCBI Taxonomy" id="2697030"/>
    <lineage>
        <taxon>Bacteria</taxon>
        <taxon>Bacillati</taxon>
        <taxon>Bacillota</taxon>
        <taxon>Clostridia</taxon>
        <taxon>Peptostreptococcales</taxon>
        <taxon>Anaerovoracaceae</taxon>
        <taxon>Aminipila</taxon>
    </lineage>
</organism>
<accession>A0A6P1MLC9</accession>
<evidence type="ECO:0000256" key="1">
    <source>
        <dbReference type="ARBA" id="ARBA00022690"/>
    </source>
</evidence>
<evidence type="ECO:0000256" key="3">
    <source>
        <dbReference type="SAM" id="SignalP"/>
    </source>
</evidence>
<keyword evidence="2" id="KW-0789">Thiol protease inhibitor</keyword>
<feature type="domain" description="DUF3298" evidence="6">
    <location>
        <begin position="261"/>
        <end position="332"/>
    </location>
</feature>
<dbReference type="Pfam" id="PF13739">
    <property type="entry name" value="PdaC"/>
    <property type="match status" value="1"/>
</dbReference>
<dbReference type="Gene3D" id="3.90.640.20">
    <property type="entry name" value="Heat-shock cognate protein, ATPase"/>
    <property type="match status" value="1"/>
</dbReference>
<keyword evidence="9" id="KW-1185">Reference proteome</keyword>
<dbReference type="SUPFAM" id="SSF55383">
    <property type="entry name" value="Copper amine oxidase, domain N"/>
    <property type="match status" value="1"/>
</dbReference>
<dbReference type="PANTHER" id="PTHR36530:SF1">
    <property type="entry name" value="AMOEBIASIN-1"/>
    <property type="match status" value="1"/>
</dbReference>
<evidence type="ECO:0000256" key="2">
    <source>
        <dbReference type="ARBA" id="ARBA00022704"/>
    </source>
</evidence>
<dbReference type="PANTHER" id="PTHR36530">
    <property type="entry name" value="INHIBITOR OF CYSTEINE PEPTIDASE"/>
    <property type="match status" value="1"/>
</dbReference>
<dbReference type="Gene3D" id="2.60.40.2020">
    <property type="match status" value="1"/>
</dbReference>
<dbReference type="Proteomes" id="UP000463883">
    <property type="component" value="Chromosome"/>
</dbReference>
<keyword evidence="1" id="KW-0646">Protease inhibitor</keyword>
<dbReference type="InterPro" id="IPR052781">
    <property type="entry name" value="Cys_protease_inhibitor_I42"/>
</dbReference>
<dbReference type="InterPro" id="IPR037126">
    <property type="entry name" value="PdaC/RsiV-like_sf"/>
</dbReference>
<dbReference type="InterPro" id="IPR025303">
    <property type="entry name" value="PdaC"/>
</dbReference>
<dbReference type="Pfam" id="PF11738">
    <property type="entry name" value="DUF3298"/>
    <property type="match status" value="1"/>
</dbReference>
<gene>
    <name evidence="8" type="ORF">Ami3637_14845</name>
</gene>
<evidence type="ECO:0000259" key="4">
    <source>
        <dbReference type="Pfam" id="PF07833"/>
    </source>
</evidence>
<feature type="domain" description="Copper amine oxidase-like N-terminal" evidence="4">
    <location>
        <begin position="34"/>
        <end position="134"/>
    </location>
</feature>
<dbReference type="InterPro" id="IPR012854">
    <property type="entry name" value="Cu_amine_oxidase-like_N"/>
</dbReference>
<evidence type="ECO:0000259" key="5">
    <source>
        <dbReference type="Pfam" id="PF09394"/>
    </source>
</evidence>
<dbReference type="Gene3D" id="3.30.565.40">
    <property type="entry name" value="Fervidobacterium nodosum Rt17-B1 like"/>
    <property type="match status" value="1"/>
</dbReference>
<feature type="domain" description="Deacetylase PdaC" evidence="7">
    <location>
        <begin position="156"/>
        <end position="243"/>
    </location>
</feature>
<name>A0A6P1MLC9_9FIRM</name>
<sequence>MKRIITGSIIIIMMFCAGTAAAYADTDKSCSVKLNGTKLNAAGYDSEGTIYLPLRAIGESLGYQISWSAADHTVHMTKGTEKKSLNLDTYMISEGDHDYYGDFKKYDGRVYLSGDFFSDSLGLKVTEDSTGKLITVSNGGAKNNIIIETVKDISKGEKIDITLYYPKLSGLANQKVQDTLNELFKKEANDAKQMGLAGLADFPTGYDTHYQTYFDYRVKYNSNNMLSVVFTNYQFTGGAHGSTLQTSYTFDLATGKEFAMKDIFNTGSDYGAVFNKQIKSDIKARDLYELTTFSAIATDQAYYLDSTGVTVYFQQYEYFPYAAGIQTFCINYPDLADLLKPELKLTGGTSNQTATVLVEGKDNTLKVGDSCSVTLKGNPTTGYSWQYDIADDSIISLTNESSTPDSALIGAGSTFNWSFKALKPGKTTISFKYYRPWEGTANFLQNVEYTIIVK</sequence>
<dbReference type="Pfam" id="PF09394">
    <property type="entry name" value="Inhibitor_I42"/>
    <property type="match status" value="1"/>
</dbReference>
<proteinExistence type="predicted"/>
<evidence type="ECO:0000259" key="6">
    <source>
        <dbReference type="Pfam" id="PF11738"/>
    </source>
</evidence>
<dbReference type="GO" id="GO:0004869">
    <property type="term" value="F:cysteine-type endopeptidase inhibitor activity"/>
    <property type="evidence" value="ECO:0007669"/>
    <property type="project" value="UniProtKB-KW"/>
</dbReference>
<dbReference type="InterPro" id="IPR021729">
    <property type="entry name" value="DUF3298"/>
</dbReference>
<dbReference type="Pfam" id="PF07833">
    <property type="entry name" value="Cu_amine_oxidN1"/>
    <property type="match status" value="1"/>
</dbReference>
<dbReference type="RefSeq" id="WP_162363249.1">
    <property type="nucleotide sequence ID" value="NZ_CP047591.1"/>
</dbReference>
<evidence type="ECO:0000313" key="9">
    <source>
        <dbReference type="Proteomes" id="UP000463883"/>
    </source>
</evidence>
<dbReference type="InterPro" id="IPR036331">
    <property type="entry name" value="Chagasin-like_sf"/>
</dbReference>
<dbReference type="KEGG" id="amic:Ami3637_14845"/>
<feature type="signal peptide" evidence="3">
    <location>
        <begin position="1"/>
        <end position="24"/>
    </location>
</feature>
<evidence type="ECO:0000313" key="8">
    <source>
        <dbReference type="EMBL" id="QHI73484.1"/>
    </source>
</evidence>